<comment type="function">
    <text evidence="7">Part of the tripartite ATP-independent periplasmic (TRAP) transport system.</text>
</comment>
<keyword evidence="6 7" id="KW-0472">Membrane</keyword>
<organism evidence="9 10">
    <name type="scientific">Microbulbifer rhizosphaerae</name>
    <dbReference type="NCBI Taxonomy" id="1562603"/>
    <lineage>
        <taxon>Bacteria</taxon>
        <taxon>Pseudomonadati</taxon>
        <taxon>Pseudomonadota</taxon>
        <taxon>Gammaproteobacteria</taxon>
        <taxon>Cellvibrionales</taxon>
        <taxon>Microbulbiferaceae</taxon>
        <taxon>Microbulbifer</taxon>
    </lineage>
</organism>
<keyword evidence="10" id="KW-1185">Reference proteome</keyword>
<dbReference type="Proteomes" id="UP000535937">
    <property type="component" value="Unassembled WGS sequence"/>
</dbReference>
<keyword evidence="3 7" id="KW-0997">Cell inner membrane</keyword>
<feature type="transmembrane region" description="Helical" evidence="7">
    <location>
        <begin position="172"/>
        <end position="198"/>
    </location>
</feature>
<feature type="transmembrane region" description="Helical" evidence="7">
    <location>
        <begin position="99"/>
        <end position="127"/>
    </location>
</feature>
<dbReference type="RefSeq" id="WP_183462012.1">
    <property type="nucleotide sequence ID" value="NZ_JACHWZ010000018.1"/>
</dbReference>
<evidence type="ECO:0000313" key="9">
    <source>
        <dbReference type="EMBL" id="MBB3062594.1"/>
    </source>
</evidence>
<evidence type="ECO:0000256" key="2">
    <source>
        <dbReference type="ARBA" id="ARBA00022475"/>
    </source>
</evidence>
<evidence type="ECO:0000256" key="1">
    <source>
        <dbReference type="ARBA" id="ARBA00004429"/>
    </source>
</evidence>
<dbReference type="PANTHER" id="PTHR33362">
    <property type="entry name" value="SIALIC ACID TRAP TRANSPORTER PERMEASE PROTEIN SIAT-RELATED"/>
    <property type="match status" value="1"/>
</dbReference>
<dbReference type="EMBL" id="JACHWZ010000018">
    <property type="protein sequence ID" value="MBB3062594.1"/>
    <property type="molecule type" value="Genomic_DNA"/>
</dbReference>
<name>A0A7W4ZBN9_9GAMM</name>
<comment type="caution">
    <text evidence="9">The sequence shown here is derived from an EMBL/GenBank/DDBJ whole genome shotgun (WGS) entry which is preliminary data.</text>
</comment>
<keyword evidence="7" id="KW-0813">Transport</keyword>
<dbReference type="GO" id="GO:0005886">
    <property type="term" value="C:plasma membrane"/>
    <property type="evidence" value="ECO:0007669"/>
    <property type="project" value="UniProtKB-SubCell"/>
</dbReference>
<keyword evidence="2" id="KW-1003">Cell membrane</keyword>
<dbReference type="AlphaFoldDB" id="A0A7W4ZBN9"/>
<proteinExistence type="inferred from homology"/>
<comment type="similarity">
    <text evidence="7">Belongs to the TRAP transporter large permease family.</text>
</comment>
<feature type="transmembrane region" description="Helical" evidence="7">
    <location>
        <begin position="317"/>
        <end position="334"/>
    </location>
</feature>
<dbReference type="PANTHER" id="PTHR33362:SF2">
    <property type="entry name" value="TRAP TRANSPORTER LARGE PERMEASE PROTEIN"/>
    <property type="match status" value="1"/>
</dbReference>
<comment type="caution">
    <text evidence="7">Lacks conserved residue(s) required for the propagation of feature annotation.</text>
</comment>
<protein>
    <recommendedName>
        <fullName evidence="7">TRAP transporter large permease protein</fullName>
    </recommendedName>
</protein>
<feature type="transmembrane region" description="Helical" evidence="7">
    <location>
        <begin position="366"/>
        <end position="389"/>
    </location>
</feature>
<evidence type="ECO:0000259" key="8">
    <source>
        <dbReference type="Pfam" id="PF06808"/>
    </source>
</evidence>
<dbReference type="GO" id="GO:0022857">
    <property type="term" value="F:transmembrane transporter activity"/>
    <property type="evidence" value="ECO:0007669"/>
    <property type="project" value="UniProtKB-UniRule"/>
</dbReference>
<gene>
    <name evidence="9" type="ORF">FHS09_003443</name>
</gene>
<dbReference type="PIRSF" id="PIRSF006066">
    <property type="entry name" value="HI0050"/>
    <property type="match status" value="1"/>
</dbReference>
<evidence type="ECO:0000256" key="7">
    <source>
        <dbReference type="RuleBase" id="RU369079"/>
    </source>
</evidence>
<keyword evidence="4 7" id="KW-0812">Transmembrane</keyword>
<sequence>MEITAAVLLISFLLLLALNVPISVSIGIATLLTMLITIDVVPALITMAQRMASGIDSFALLAIPFFIFSGLLMGSGGIARRIIDFARVLVGMLPGGLAFVNIISCTLFGSISGSAVAATSAIGGFMIPSMTKEGYDKNFNTAVTVASSTTGLLIPPSNILIVYSLASGGVSIAALFIAGYLPGLLVALGLMLVCGIWAKAKGYPVGKVTPWREALRKTLDAIPSLFLVVVVIGGIISGIFTATEASAIAVLYSLLLSVLVYREVKVSQLPELLVKAVETTAIVMFLIAASSAMSWILSYENIPQTISEALITISENPLLILLTINLVLLVVGAFMDMTPAVLIFTPIFLPVAVELGMSPLQFGIVMILNLCIGLCTPPVGSVLFVGASISKTSITQLVRPLLPMYAVMFLVLILVTYVPAISEYLPRALGLID</sequence>
<dbReference type="InterPro" id="IPR010656">
    <property type="entry name" value="DctM"/>
</dbReference>
<feature type="transmembrane region" description="Helical" evidence="7">
    <location>
        <begin position="401"/>
        <end position="421"/>
    </location>
</feature>
<feature type="transmembrane region" description="Helical" evidence="7">
    <location>
        <begin position="139"/>
        <end position="166"/>
    </location>
</feature>
<evidence type="ECO:0000256" key="6">
    <source>
        <dbReference type="ARBA" id="ARBA00023136"/>
    </source>
</evidence>
<evidence type="ECO:0000256" key="3">
    <source>
        <dbReference type="ARBA" id="ARBA00022519"/>
    </source>
</evidence>
<dbReference type="InterPro" id="IPR004681">
    <property type="entry name" value="TRAP_DctM"/>
</dbReference>
<comment type="subunit">
    <text evidence="7">The complex comprises the extracytoplasmic solute receptor protein and the two transmembrane proteins.</text>
</comment>
<reference evidence="9 10" key="1">
    <citation type="submission" date="2020-08" db="EMBL/GenBank/DDBJ databases">
        <title>Genomic Encyclopedia of Type Strains, Phase III (KMG-III): the genomes of soil and plant-associated and newly described type strains.</title>
        <authorList>
            <person name="Whitman W."/>
        </authorList>
    </citation>
    <scope>NUCLEOTIDE SEQUENCE [LARGE SCALE GENOMIC DNA]</scope>
    <source>
        <strain evidence="9 10">CECT 8799</strain>
    </source>
</reference>
<feature type="transmembrane region" description="Helical" evidence="7">
    <location>
        <begin position="219"/>
        <end position="240"/>
    </location>
</feature>
<evidence type="ECO:0000256" key="4">
    <source>
        <dbReference type="ARBA" id="ARBA00022692"/>
    </source>
</evidence>
<feature type="domain" description="TRAP C4-dicarboxylate transport system permease DctM subunit" evidence="8">
    <location>
        <begin position="9"/>
        <end position="421"/>
    </location>
</feature>
<evidence type="ECO:0000256" key="5">
    <source>
        <dbReference type="ARBA" id="ARBA00022989"/>
    </source>
</evidence>
<accession>A0A7W4ZBN9</accession>
<keyword evidence="5 7" id="KW-1133">Transmembrane helix</keyword>
<evidence type="ECO:0000313" key="10">
    <source>
        <dbReference type="Proteomes" id="UP000535937"/>
    </source>
</evidence>
<feature type="transmembrane region" description="Helical" evidence="7">
    <location>
        <begin position="58"/>
        <end position="79"/>
    </location>
</feature>
<feature type="transmembrane region" description="Helical" evidence="7">
    <location>
        <begin position="246"/>
        <end position="264"/>
    </location>
</feature>
<comment type="subcellular location">
    <subcellularLocation>
        <location evidence="1 7">Cell inner membrane</location>
        <topology evidence="1 7">Multi-pass membrane protein</topology>
    </subcellularLocation>
</comment>
<dbReference type="Pfam" id="PF06808">
    <property type="entry name" value="DctM"/>
    <property type="match status" value="1"/>
</dbReference>
<dbReference type="NCBIfam" id="TIGR00786">
    <property type="entry name" value="dctM"/>
    <property type="match status" value="1"/>
</dbReference>
<feature type="transmembrane region" description="Helical" evidence="7">
    <location>
        <begin position="276"/>
        <end position="297"/>
    </location>
</feature>